<evidence type="ECO:0000256" key="16">
    <source>
        <dbReference type="ARBA" id="ARBA00023136"/>
    </source>
</evidence>
<evidence type="ECO:0000313" key="20">
    <source>
        <dbReference type="EMBL" id="CDI03612.1"/>
    </source>
</evidence>
<evidence type="ECO:0000256" key="4">
    <source>
        <dbReference type="ARBA" id="ARBA00019665"/>
    </source>
</evidence>
<keyword evidence="5" id="KW-0813">Transport</keyword>
<evidence type="ECO:0000256" key="13">
    <source>
        <dbReference type="ARBA" id="ARBA00022840"/>
    </source>
</evidence>
<keyword evidence="6" id="KW-1003">Cell membrane</keyword>
<dbReference type="PANTHER" id="PTHR45453">
    <property type="entry name" value="PHOSPHATE REGULON SENSOR PROTEIN PHOR"/>
    <property type="match status" value="1"/>
</dbReference>
<evidence type="ECO:0000256" key="18">
    <source>
        <dbReference type="SAM" id="Phobius"/>
    </source>
</evidence>
<dbReference type="PANTHER" id="PTHR45453:SF1">
    <property type="entry name" value="PHOSPHATE REGULON SENSOR PROTEIN PHOR"/>
    <property type="match status" value="1"/>
</dbReference>
<dbReference type="GO" id="GO:0004721">
    <property type="term" value="F:phosphoprotein phosphatase activity"/>
    <property type="evidence" value="ECO:0007669"/>
    <property type="project" value="InterPro"/>
</dbReference>
<evidence type="ECO:0000256" key="9">
    <source>
        <dbReference type="ARBA" id="ARBA00022679"/>
    </source>
</evidence>
<dbReference type="InterPro" id="IPR004358">
    <property type="entry name" value="Sig_transdc_His_kin-like_C"/>
</dbReference>
<comment type="subcellular location">
    <subcellularLocation>
        <location evidence="2">Cell membrane</location>
    </subcellularLocation>
</comment>
<evidence type="ECO:0000256" key="7">
    <source>
        <dbReference type="ARBA" id="ARBA00022553"/>
    </source>
</evidence>
<dbReference type="InterPro" id="IPR000014">
    <property type="entry name" value="PAS"/>
</dbReference>
<comment type="function">
    <text evidence="17">Member of the two-component regulatory system PhoR/PhoB involved in the phosphate regulon genes expression. PhoR may function as a membrane-associated protein kinase that phosphorylates PhoB in response to environmental signals.</text>
</comment>
<evidence type="ECO:0000256" key="11">
    <source>
        <dbReference type="ARBA" id="ARBA00022741"/>
    </source>
</evidence>
<dbReference type="Proteomes" id="UP000035760">
    <property type="component" value="Unassembled WGS sequence"/>
</dbReference>
<dbReference type="OrthoDB" id="9813151at2"/>
<comment type="caution">
    <text evidence="20">The sequence shown here is derived from an EMBL/GenBank/DDBJ whole genome shotgun (WGS) entry which is preliminary data.</text>
</comment>
<keyword evidence="15" id="KW-0902">Two-component regulatory system</keyword>
<dbReference type="SMART" id="SM00388">
    <property type="entry name" value="HisKA"/>
    <property type="match status" value="1"/>
</dbReference>
<evidence type="ECO:0000259" key="19">
    <source>
        <dbReference type="PROSITE" id="PS50109"/>
    </source>
</evidence>
<evidence type="ECO:0000256" key="15">
    <source>
        <dbReference type="ARBA" id="ARBA00023012"/>
    </source>
</evidence>
<evidence type="ECO:0000256" key="8">
    <source>
        <dbReference type="ARBA" id="ARBA00022592"/>
    </source>
</evidence>
<keyword evidence="11" id="KW-0547">Nucleotide-binding</keyword>
<dbReference type="InterPro" id="IPR021766">
    <property type="entry name" value="PhoR_N"/>
</dbReference>
<keyword evidence="10 18" id="KW-0812">Transmembrane</keyword>
<dbReference type="RefSeq" id="WP_071244223.1">
    <property type="nucleotide sequence ID" value="NZ_CBTJ020000071.1"/>
</dbReference>
<evidence type="ECO:0000256" key="17">
    <source>
        <dbReference type="ARBA" id="ARBA00025207"/>
    </source>
</evidence>
<accession>W6M7J1</accession>
<reference evidence="20" key="1">
    <citation type="submission" date="2013-07" db="EMBL/GenBank/DDBJ databases">
        <authorList>
            <person name="McIlroy S."/>
        </authorList>
    </citation>
    <scope>NUCLEOTIDE SEQUENCE [LARGE SCALE GENOMIC DNA]</scope>
    <source>
        <strain evidence="20">Run_A_D11</strain>
    </source>
</reference>
<keyword evidence="7" id="KW-0597">Phosphoprotein</keyword>
<keyword evidence="16 18" id="KW-0472">Membrane</keyword>
<dbReference type="GO" id="GO:0005524">
    <property type="term" value="F:ATP binding"/>
    <property type="evidence" value="ECO:0007669"/>
    <property type="project" value="UniProtKB-KW"/>
</dbReference>
<dbReference type="GO" id="GO:0005886">
    <property type="term" value="C:plasma membrane"/>
    <property type="evidence" value="ECO:0007669"/>
    <property type="project" value="UniProtKB-SubCell"/>
</dbReference>
<evidence type="ECO:0000256" key="2">
    <source>
        <dbReference type="ARBA" id="ARBA00004236"/>
    </source>
</evidence>
<dbReference type="FunFam" id="1.10.287.130:FF:000008">
    <property type="entry name" value="Two-component sensor histidine kinase"/>
    <property type="match status" value="1"/>
</dbReference>
<dbReference type="STRING" id="1400863.BN873_610009"/>
<name>W6M7J1_9GAMM</name>
<dbReference type="SMART" id="SM00387">
    <property type="entry name" value="HATPase_c"/>
    <property type="match status" value="1"/>
</dbReference>
<evidence type="ECO:0000256" key="5">
    <source>
        <dbReference type="ARBA" id="ARBA00022448"/>
    </source>
</evidence>
<dbReference type="GO" id="GO:0000155">
    <property type="term" value="F:phosphorelay sensor kinase activity"/>
    <property type="evidence" value="ECO:0007669"/>
    <property type="project" value="InterPro"/>
</dbReference>
<dbReference type="NCBIfam" id="TIGR02966">
    <property type="entry name" value="phoR_proteo"/>
    <property type="match status" value="1"/>
</dbReference>
<feature type="domain" description="Histidine kinase" evidence="19">
    <location>
        <begin position="212"/>
        <end position="429"/>
    </location>
</feature>
<evidence type="ECO:0000256" key="10">
    <source>
        <dbReference type="ARBA" id="ARBA00022692"/>
    </source>
</evidence>
<dbReference type="Pfam" id="PF11808">
    <property type="entry name" value="PhoR"/>
    <property type="match status" value="1"/>
</dbReference>
<dbReference type="SMART" id="SM00091">
    <property type="entry name" value="PAS"/>
    <property type="match status" value="1"/>
</dbReference>
<keyword evidence="13" id="KW-0067">ATP-binding</keyword>
<dbReference type="Pfam" id="PF13188">
    <property type="entry name" value="PAS_8"/>
    <property type="match status" value="1"/>
</dbReference>
<dbReference type="InterPro" id="IPR036890">
    <property type="entry name" value="HATPase_C_sf"/>
</dbReference>
<dbReference type="CDD" id="cd00082">
    <property type="entry name" value="HisKA"/>
    <property type="match status" value="1"/>
</dbReference>
<dbReference type="PROSITE" id="PS50109">
    <property type="entry name" value="HIS_KIN"/>
    <property type="match status" value="1"/>
</dbReference>
<dbReference type="InterPro" id="IPR005467">
    <property type="entry name" value="His_kinase_dom"/>
</dbReference>
<keyword evidence="21" id="KW-1185">Reference proteome</keyword>
<dbReference type="SUPFAM" id="SSF47384">
    <property type="entry name" value="Homodimeric domain of signal transducing histidine kinase"/>
    <property type="match status" value="1"/>
</dbReference>
<gene>
    <name evidence="20" type="primary">phoR</name>
    <name evidence="20" type="ORF">BN873_610009</name>
</gene>
<dbReference type="Pfam" id="PF00512">
    <property type="entry name" value="HisKA"/>
    <property type="match status" value="1"/>
</dbReference>
<evidence type="ECO:0000256" key="3">
    <source>
        <dbReference type="ARBA" id="ARBA00012438"/>
    </source>
</evidence>
<dbReference type="NCBIfam" id="NF008235">
    <property type="entry name" value="PRK11006.1"/>
    <property type="match status" value="1"/>
</dbReference>
<dbReference type="GO" id="GO:0006817">
    <property type="term" value="P:phosphate ion transport"/>
    <property type="evidence" value="ECO:0007669"/>
    <property type="project" value="UniProtKB-KW"/>
</dbReference>
<comment type="catalytic activity">
    <reaction evidence="1">
        <text>ATP + protein L-histidine = ADP + protein N-phospho-L-histidine.</text>
        <dbReference type="EC" id="2.7.13.3"/>
    </reaction>
</comment>
<protein>
    <recommendedName>
        <fullName evidence="4">Phosphate regulon sensor protein PhoR</fullName>
        <ecNumber evidence="3">2.7.13.3</ecNumber>
    </recommendedName>
</protein>
<dbReference type="EC" id="2.7.13.3" evidence="3"/>
<dbReference type="Gene3D" id="3.30.565.10">
    <property type="entry name" value="Histidine kinase-like ATPase, C-terminal domain"/>
    <property type="match status" value="1"/>
</dbReference>
<feature type="transmembrane region" description="Helical" evidence="18">
    <location>
        <begin position="16"/>
        <end position="48"/>
    </location>
</feature>
<dbReference type="InterPro" id="IPR014310">
    <property type="entry name" value="Sig_transdc_His_kinase_PhoR"/>
</dbReference>
<keyword evidence="8" id="KW-0592">Phosphate transport</keyword>
<dbReference type="SUPFAM" id="SSF55874">
    <property type="entry name" value="ATPase domain of HSP90 chaperone/DNA topoisomerase II/histidine kinase"/>
    <property type="match status" value="1"/>
</dbReference>
<dbReference type="InterPro" id="IPR050351">
    <property type="entry name" value="BphY/WalK/GraS-like"/>
</dbReference>
<dbReference type="Gene3D" id="1.10.287.130">
    <property type="match status" value="1"/>
</dbReference>
<proteinExistence type="predicted"/>
<sequence>MSRLTAWRRLSQRLGFIIFLAAFLGVLSGQILLVLLVAVSGCLLWQLWGLYRLERWSRDNKSIDVPPIGPVWEEIGARIGALRRQNRKRKRKFSRMLERFQQATAALPDAAVILDENDHVVWCNGASQALLGLAQGRDTGLPVANLLRNPTFVAFLVQRRPVESVDFPSPLDSGQTLNARIVPYGKKQRLLLVADISRVRRLEQMRRDFIANVSHELRTPLTVVVGYLEALLDSDSPDLEAWRQPLRGMRQQAGRMLHIIEDLLMLARLETQRDRAPGKPVAVPNLLADITDDAGALSGEQNHRIELTAEPDLWLLGCEKELRSAFSNLVFNAVRYTPAGGVIEIHWFADQGGIHLVVTDNGEGIAPQHIPRLTERFYRADRDRSRGSGGTGLGLSIVKHVLTNHGGHLHIDSELGKGSSFACDFPRELRAGPSAALPVIGPAPSFPLDTL</sequence>
<dbReference type="InterPro" id="IPR036097">
    <property type="entry name" value="HisK_dim/P_sf"/>
</dbReference>
<dbReference type="InterPro" id="IPR035965">
    <property type="entry name" value="PAS-like_dom_sf"/>
</dbReference>
<evidence type="ECO:0000256" key="6">
    <source>
        <dbReference type="ARBA" id="ARBA00022475"/>
    </source>
</evidence>
<dbReference type="AlphaFoldDB" id="W6M7J1"/>
<dbReference type="EMBL" id="CBTJ020000071">
    <property type="protein sequence ID" value="CDI03612.1"/>
    <property type="molecule type" value="Genomic_DNA"/>
</dbReference>
<dbReference type="Pfam" id="PF02518">
    <property type="entry name" value="HATPase_c"/>
    <property type="match status" value="1"/>
</dbReference>
<keyword evidence="14 18" id="KW-1133">Transmembrane helix</keyword>
<reference evidence="20" key="2">
    <citation type="submission" date="2014-03" db="EMBL/GenBank/DDBJ databases">
        <title>Candidatus Competibacter-lineage genomes retrieved from metagenomes reveal functional metabolic diversity.</title>
        <authorList>
            <person name="McIlroy S.J."/>
            <person name="Albertsen M."/>
            <person name="Andresen E.K."/>
            <person name="Saunders A.M."/>
            <person name="Kristiansen R."/>
            <person name="Stokholm-Bjerregaard M."/>
            <person name="Nielsen K.L."/>
            <person name="Nielsen P.H."/>
        </authorList>
    </citation>
    <scope>NUCLEOTIDE SEQUENCE</scope>
    <source>
        <strain evidence="20">Run_A_D11</strain>
    </source>
</reference>
<organism evidence="20 21">
    <name type="scientific">Candidatus Competibacter denitrificans Run_A_D11</name>
    <dbReference type="NCBI Taxonomy" id="1400863"/>
    <lineage>
        <taxon>Bacteria</taxon>
        <taxon>Pseudomonadati</taxon>
        <taxon>Pseudomonadota</taxon>
        <taxon>Gammaproteobacteria</taxon>
        <taxon>Candidatus Competibacteraceae</taxon>
        <taxon>Candidatus Competibacter</taxon>
    </lineage>
</organism>
<keyword evidence="9 20" id="KW-0808">Transferase</keyword>
<dbReference type="InterPro" id="IPR003594">
    <property type="entry name" value="HATPase_dom"/>
</dbReference>
<evidence type="ECO:0000256" key="12">
    <source>
        <dbReference type="ARBA" id="ARBA00022777"/>
    </source>
</evidence>
<keyword evidence="12" id="KW-0418">Kinase</keyword>
<dbReference type="GO" id="GO:0016036">
    <property type="term" value="P:cellular response to phosphate starvation"/>
    <property type="evidence" value="ECO:0007669"/>
    <property type="project" value="TreeGrafter"/>
</dbReference>
<dbReference type="FunFam" id="3.30.565.10:FF:000032">
    <property type="entry name" value="Phosphate regulon sensor histidine kinase PhoR"/>
    <property type="match status" value="1"/>
</dbReference>
<evidence type="ECO:0000256" key="14">
    <source>
        <dbReference type="ARBA" id="ARBA00022989"/>
    </source>
</evidence>
<evidence type="ECO:0000256" key="1">
    <source>
        <dbReference type="ARBA" id="ARBA00000085"/>
    </source>
</evidence>
<dbReference type="InterPro" id="IPR003661">
    <property type="entry name" value="HisK_dim/P_dom"/>
</dbReference>
<dbReference type="Gene3D" id="3.30.450.20">
    <property type="entry name" value="PAS domain"/>
    <property type="match status" value="1"/>
</dbReference>
<dbReference type="PRINTS" id="PR00344">
    <property type="entry name" value="BCTRLSENSOR"/>
</dbReference>
<dbReference type="SUPFAM" id="SSF55785">
    <property type="entry name" value="PYP-like sensor domain (PAS domain)"/>
    <property type="match status" value="1"/>
</dbReference>
<evidence type="ECO:0000313" key="21">
    <source>
        <dbReference type="Proteomes" id="UP000035760"/>
    </source>
</evidence>